<dbReference type="RefSeq" id="WP_115180734.1">
    <property type="nucleotide sequence ID" value="NZ_UGHY01000002.1"/>
</dbReference>
<organism evidence="2 3">
    <name type="scientific">Haemophilus parainfluenzae</name>
    <dbReference type="NCBI Taxonomy" id="729"/>
    <lineage>
        <taxon>Bacteria</taxon>
        <taxon>Pseudomonadati</taxon>
        <taxon>Pseudomonadota</taxon>
        <taxon>Gammaproteobacteria</taxon>
        <taxon>Pasteurellales</taxon>
        <taxon>Pasteurellaceae</taxon>
        <taxon>Haemophilus</taxon>
    </lineage>
</organism>
<name>A0A377JK40_HAEPA</name>
<sequence length="167" mass="18940">MKPNNPMEQLKQWKAASDKNLVSSGENRHQLQKAPPVAKSATGNGEQKAEKRKGKLFFNPLALKYSQISRQFQLIQDSNKRCLEVYPGDFHHKIKFRDEIVDLMNKLAGGGNLLNALAKDGNLSREDTAKLKYFNQANKYLLYKFSEVVEQIGALNSERSEQQKGSK</sequence>
<proteinExistence type="predicted"/>
<dbReference type="EMBL" id="UGHY01000002">
    <property type="protein sequence ID" value="STP06142.1"/>
    <property type="molecule type" value="Genomic_DNA"/>
</dbReference>
<protein>
    <submittedName>
        <fullName evidence="2">Uncharacterized protein</fullName>
    </submittedName>
</protein>
<dbReference type="AlphaFoldDB" id="A0A377JK40"/>
<accession>A0A377JK40</accession>
<feature type="region of interest" description="Disordered" evidence="1">
    <location>
        <begin position="1"/>
        <end position="50"/>
    </location>
</feature>
<evidence type="ECO:0000313" key="3">
    <source>
        <dbReference type="Proteomes" id="UP000254186"/>
    </source>
</evidence>
<gene>
    <name evidence="2" type="ORF">NCTC10672_02161</name>
</gene>
<reference evidence="2 3" key="1">
    <citation type="submission" date="2018-06" db="EMBL/GenBank/DDBJ databases">
        <authorList>
            <consortium name="Pathogen Informatics"/>
            <person name="Doyle S."/>
        </authorList>
    </citation>
    <scope>NUCLEOTIDE SEQUENCE [LARGE SCALE GENOMIC DNA]</scope>
    <source>
        <strain evidence="2 3">NCTC10672</strain>
    </source>
</reference>
<evidence type="ECO:0000313" key="2">
    <source>
        <dbReference type="EMBL" id="STP06142.1"/>
    </source>
</evidence>
<dbReference type="Proteomes" id="UP000254186">
    <property type="component" value="Unassembled WGS sequence"/>
</dbReference>
<evidence type="ECO:0000256" key="1">
    <source>
        <dbReference type="SAM" id="MobiDB-lite"/>
    </source>
</evidence>